<dbReference type="EMBL" id="MW882933">
    <property type="protein sequence ID" value="UGV21592.1"/>
    <property type="molecule type" value="Genomic_DNA"/>
</dbReference>
<sequence>MSAVGTGLKFDGDKPRMDLLLDGCPLALLRISDVLTFGAKKYEAHSWHTVAEGKTRYKAALLRHLTAHAQGEVNDPESGLPHLAHAACCSLFILELEQRDSE</sequence>
<dbReference type="Proteomes" id="UP001177185">
    <property type="component" value="Segment"/>
</dbReference>
<evidence type="ECO:0000313" key="2">
    <source>
        <dbReference type="EMBL" id="UGV21592.1"/>
    </source>
</evidence>
<dbReference type="Pfam" id="PF18909">
    <property type="entry name" value="dGTP_diPhyd_N"/>
    <property type="match status" value="1"/>
</dbReference>
<feature type="domain" description="dATP/dGTP diphosphohydrolase N-terminal" evidence="1">
    <location>
        <begin position="6"/>
        <end position="100"/>
    </location>
</feature>
<name>A0AA47NE60_9CAUD</name>
<keyword evidence="3" id="KW-1185">Reference proteome</keyword>
<reference evidence="2 3" key="1">
    <citation type="journal article" date="2021" name="Quality assurance and safety of crops and foods">
        <title>Isolation and characterization of broad host-range of bacteriophages infecting Cronobacter sakazakii and its biocontrol potential in dairy products.</title>
        <authorList>
            <person name="Li H."/>
            <person name="Yang X.-J."/>
            <person name="Zhu X.-Y."/>
            <person name="Gao L."/>
            <person name="Rao S.-Q."/>
            <person name="Yuan L."/>
            <person name="Yang Z.-Q."/>
        </authorList>
    </citation>
    <scope>NUCLEOTIDE SEQUENCE [LARGE SCALE GENOMIC DNA]</scope>
</reference>
<proteinExistence type="predicted"/>
<dbReference type="InterPro" id="IPR044038">
    <property type="entry name" value="dATP/dGTP_diPOhydrolase_N"/>
</dbReference>
<evidence type="ECO:0000259" key="1">
    <source>
        <dbReference type="Pfam" id="PF18909"/>
    </source>
</evidence>
<organism evidence="2 3">
    <name type="scientific">Cronobacter phage EspYZU05</name>
    <dbReference type="NCBI Taxonomy" id="2836139"/>
    <lineage>
        <taxon>Viruses</taxon>
        <taxon>Duplodnaviria</taxon>
        <taxon>Heunggongvirae</taxon>
        <taxon>Uroviricota</taxon>
        <taxon>Caudoviricetes</taxon>
        <taxon>Autographivirales</taxon>
        <taxon>Autonotataviridae</taxon>
        <taxon>Melnykvirinae</taxon>
        <taxon>Cronosvirus</taxon>
        <taxon>Cronosvirus EspYZU05</taxon>
    </lineage>
</organism>
<protein>
    <recommendedName>
        <fullName evidence="1">dATP/dGTP diphosphohydrolase N-terminal domain-containing protein</fullName>
    </recommendedName>
</protein>
<evidence type="ECO:0000313" key="3">
    <source>
        <dbReference type="Proteomes" id="UP001177185"/>
    </source>
</evidence>
<accession>A0AA47NE60</accession>